<organism evidence="1 2">
    <name type="scientific">Dreissena polymorpha</name>
    <name type="common">Zebra mussel</name>
    <name type="synonym">Mytilus polymorpha</name>
    <dbReference type="NCBI Taxonomy" id="45954"/>
    <lineage>
        <taxon>Eukaryota</taxon>
        <taxon>Metazoa</taxon>
        <taxon>Spiralia</taxon>
        <taxon>Lophotrochozoa</taxon>
        <taxon>Mollusca</taxon>
        <taxon>Bivalvia</taxon>
        <taxon>Autobranchia</taxon>
        <taxon>Heteroconchia</taxon>
        <taxon>Euheterodonta</taxon>
        <taxon>Imparidentia</taxon>
        <taxon>Neoheterodontei</taxon>
        <taxon>Myida</taxon>
        <taxon>Dreissenoidea</taxon>
        <taxon>Dreissenidae</taxon>
        <taxon>Dreissena</taxon>
    </lineage>
</organism>
<accession>A0A9D3YSA8</accession>
<dbReference type="EMBL" id="JAIWYP010000015">
    <property type="protein sequence ID" value="KAH3704230.1"/>
    <property type="molecule type" value="Genomic_DNA"/>
</dbReference>
<name>A0A9D3YSA8_DREPO</name>
<proteinExistence type="predicted"/>
<dbReference type="Proteomes" id="UP000828390">
    <property type="component" value="Unassembled WGS sequence"/>
</dbReference>
<sequence length="84" mass="9286">MLAPIACLTLSKAPLYLKDEMGASIVDGPTILPSQTRDNLIKLCLVLGQSSSNSDHHALQRSWDILKETRDVFVRNTMPPIEPL</sequence>
<reference evidence="1" key="1">
    <citation type="journal article" date="2019" name="bioRxiv">
        <title>The Genome of the Zebra Mussel, Dreissena polymorpha: A Resource for Invasive Species Research.</title>
        <authorList>
            <person name="McCartney M.A."/>
            <person name="Auch B."/>
            <person name="Kono T."/>
            <person name="Mallez S."/>
            <person name="Zhang Y."/>
            <person name="Obille A."/>
            <person name="Becker A."/>
            <person name="Abrahante J.E."/>
            <person name="Garbe J."/>
            <person name="Badalamenti J.P."/>
            <person name="Herman A."/>
            <person name="Mangelson H."/>
            <person name="Liachko I."/>
            <person name="Sullivan S."/>
            <person name="Sone E.D."/>
            <person name="Koren S."/>
            <person name="Silverstein K.A.T."/>
            <person name="Beckman K.B."/>
            <person name="Gohl D.M."/>
        </authorList>
    </citation>
    <scope>NUCLEOTIDE SEQUENCE</scope>
    <source>
        <strain evidence="1">Duluth1</strain>
        <tissue evidence="1">Whole animal</tissue>
    </source>
</reference>
<comment type="caution">
    <text evidence="1">The sequence shown here is derived from an EMBL/GenBank/DDBJ whole genome shotgun (WGS) entry which is preliminary data.</text>
</comment>
<evidence type="ECO:0000313" key="1">
    <source>
        <dbReference type="EMBL" id="KAH3704230.1"/>
    </source>
</evidence>
<dbReference type="AlphaFoldDB" id="A0A9D3YSA8"/>
<keyword evidence="2" id="KW-1185">Reference proteome</keyword>
<protein>
    <submittedName>
        <fullName evidence="1">Uncharacterized protein</fullName>
    </submittedName>
</protein>
<gene>
    <name evidence="1" type="ORF">DPMN_079286</name>
</gene>
<evidence type="ECO:0000313" key="2">
    <source>
        <dbReference type="Proteomes" id="UP000828390"/>
    </source>
</evidence>
<reference evidence="1" key="2">
    <citation type="submission" date="2020-11" db="EMBL/GenBank/DDBJ databases">
        <authorList>
            <person name="McCartney M.A."/>
            <person name="Auch B."/>
            <person name="Kono T."/>
            <person name="Mallez S."/>
            <person name="Becker A."/>
            <person name="Gohl D.M."/>
            <person name="Silverstein K.A.T."/>
            <person name="Koren S."/>
            <person name="Bechman K.B."/>
            <person name="Herman A."/>
            <person name="Abrahante J.E."/>
            <person name="Garbe J."/>
        </authorList>
    </citation>
    <scope>NUCLEOTIDE SEQUENCE</scope>
    <source>
        <strain evidence="1">Duluth1</strain>
        <tissue evidence="1">Whole animal</tissue>
    </source>
</reference>